<gene>
    <name evidence="2" type="ORF">CAEBREN_31031</name>
</gene>
<dbReference type="InParanoid" id="G0MNJ4"/>
<dbReference type="EMBL" id="GL379804">
    <property type="protein sequence ID" value="EGT39163.1"/>
    <property type="molecule type" value="Genomic_DNA"/>
</dbReference>
<accession>G0MNJ4</accession>
<evidence type="ECO:0000256" key="1">
    <source>
        <dbReference type="SAM" id="MobiDB-lite"/>
    </source>
</evidence>
<dbReference type="Proteomes" id="UP000008068">
    <property type="component" value="Unassembled WGS sequence"/>
</dbReference>
<keyword evidence="3" id="KW-1185">Reference proteome</keyword>
<protein>
    <submittedName>
        <fullName evidence="2">Uncharacterized protein</fullName>
    </submittedName>
</protein>
<reference evidence="3" key="1">
    <citation type="submission" date="2011-07" db="EMBL/GenBank/DDBJ databases">
        <authorList>
            <consortium name="Caenorhabditis brenneri Sequencing and Analysis Consortium"/>
            <person name="Wilson R.K."/>
        </authorList>
    </citation>
    <scope>NUCLEOTIDE SEQUENCE [LARGE SCALE GENOMIC DNA]</scope>
    <source>
        <strain evidence="3">PB2801</strain>
    </source>
</reference>
<proteinExistence type="predicted"/>
<evidence type="ECO:0000313" key="2">
    <source>
        <dbReference type="EMBL" id="EGT39163.1"/>
    </source>
</evidence>
<name>G0MNJ4_CAEBE</name>
<evidence type="ECO:0000313" key="3">
    <source>
        <dbReference type="Proteomes" id="UP000008068"/>
    </source>
</evidence>
<dbReference type="AlphaFoldDB" id="G0MNJ4"/>
<dbReference type="HOGENOM" id="CLU_3351558_0_0_1"/>
<sequence length="37" mass="4301">MNNLRKKSKSNEKNLHKLPETPSFVVEEGSNHTIEYT</sequence>
<feature type="region of interest" description="Disordered" evidence="1">
    <location>
        <begin position="1"/>
        <end position="37"/>
    </location>
</feature>
<feature type="compositionally biased region" description="Basic and acidic residues" evidence="1">
    <location>
        <begin position="9"/>
        <end position="19"/>
    </location>
</feature>
<organism evidence="3">
    <name type="scientific">Caenorhabditis brenneri</name>
    <name type="common">Nematode worm</name>
    <dbReference type="NCBI Taxonomy" id="135651"/>
    <lineage>
        <taxon>Eukaryota</taxon>
        <taxon>Metazoa</taxon>
        <taxon>Ecdysozoa</taxon>
        <taxon>Nematoda</taxon>
        <taxon>Chromadorea</taxon>
        <taxon>Rhabditida</taxon>
        <taxon>Rhabditina</taxon>
        <taxon>Rhabditomorpha</taxon>
        <taxon>Rhabditoidea</taxon>
        <taxon>Rhabditidae</taxon>
        <taxon>Peloderinae</taxon>
        <taxon>Caenorhabditis</taxon>
    </lineage>
</organism>